<evidence type="ECO:0008006" key="3">
    <source>
        <dbReference type="Google" id="ProtNLM"/>
    </source>
</evidence>
<comment type="caution">
    <text evidence="1">The sequence shown here is derived from an EMBL/GenBank/DDBJ whole genome shotgun (WGS) entry which is preliminary data.</text>
</comment>
<reference evidence="1 2" key="1">
    <citation type="submission" date="2010-08" db="EMBL/GenBank/DDBJ databases">
        <authorList>
            <person name="Weinstock G."/>
            <person name="Sodergren E."/>
            <person name="Clifton S."/>
            <person name="Fulton L."/>
            <person name="Fulton B."/>
            <person name="Courtney L."/>
            <person name="Fronick C."/>
            <person name="Harrison M."/>
            <person name="Strong C."/>
            <person name="Farmer C."/>
            <person name="Delahaunty K."/>
            <person name="Markovic C."/>
            <person name="Hall O."/>
            <person name="Minx P."/>
            <person name="Tomlinson C."/>
            <person name="Mitreva M."/>
            <person name="Hou S."/>
            <person name="Chen J."/>
            <person name="Wollam A."/>
            <person name="Pepin K.H."/>
            <person name="Johnson M."/>
            <person name="Bhonagiri V."/>
            <person name="Zhang X."/>
            <person name="Suruliraj S."/>
            <person name="Warren W."/>
            <person name="Chinwalla A."/>
            <person name="Mardis E.R."/>
            <person name="Wilson R.K."/>
        </authorList>
    </citation>
    <scope>NUCLEOTIDE SEQUENCE [LARGE SCALE GENOMIC DNA]</scope>
    <source>
        <strain evidence="1 2">KLE1255</strain>
    </source>
</reference>
<sequence length="345" mass="38798">MPMEKQGTVENQLAHTIDQTEYDSRYDRTAKKLLANKQILAQIMKGCVNEYSDCTVDDIVEKYIEGTPEVGSVGVHVDDTNRPKKSTDVIKGSNNEDSTLTEGTLFYDVRFDAIAPKSADSAEQEEVIRLIINVEAQTKFKPGYPLTKRAIYYCSRMISAQHGPIFTKSEYGKIRKVYSIWICTQPSDGFENTLTRYSIKPEQLIGEAQEETENYDLMSVVMICLGKPGTENHKGILKFMEVLLSSTRSGSEKKKILEEEFGVAMSEELEREVLEVCNLSQGVRAEGREEGRQEGRIEGIGIGEIRMLVQLVREGDLPLERAAAKAKMTVEQFKETMENTPLQAV</sequence>
<evidence type="ECO:0000313" key="1">
    <source>
        <dbReference type="EMBL" id="EFQ07915.1"/>
    </source>
</evidence>
<gene>
    <name evidence="1" type="ORF">HMPREF9436_00579</name>
</gene>
<protein>
    <recommendedName>
        <fullName evidence="3">PD-(D/E)XK nuclease family transposase</fullName>
    </recommendedName>
</protein>
<dbReference type="Proteomes" id="UP000006028">
    <property type="component" value="Unassembled WGS sequence"/>
</dbReference>
<name>E2ZFZ6_9FIRM</name>
<evidence type="ECO:0000313" key="2">
    <source>
        <dbReference type="Proteomes" id="UP000006028"/>
    </source>
</evidence>
<dbReference type="eggNOG" id="COG5464">
    <property type="taxonomic scope" value="Bacteria"/>
</dbReference>
<organism evidence="1 2">
    <name type="scientific">Faecalibacterium cf. prausnitzii KLE1255</name>
    <dbReference type="NCBI Taxonomy" id="748224"/>
    <lineage>
        <taxon>Bacteria</taxon>
        <taxon>Bacillati</taxon>
        <taxon>Bacillota</taxon>
        <taxon>Clostridia</taxon>
        <taxon>Eubacteriales</taxon>
        <taxon>Oscillospiraceae</taxon>
        <taxon>Faecalibacterium</taxon>
    </lineage>
</organism>
<dbReference type="STRING" id="748224.HMPREF9436_00579"/>
<dbReference type="AlphaFoldDB" id="E2ZFZ6"/>
<dbReference type="HOGENOM" id="CLU_066200_0_0_9"/>
<proteinExistence type="predicted"/>
<dbReference type="BioCyc" id="FCF748224-HMP:GTSS-2813-MONOMER"/>
<dbReference type="EMBL" id="AECU01000041">
    <property type="protein sequence ID" value="EFQ07915.1"/>
    <property type="molecule type" value="Genomic_DNA"/>
</dbReference>
<accession>E2ZFZ6</accession>